<dbReference type="InterPro" id="IPR039425">
    <property type="entry name" value="RNA_pol_sigma-70-like"/>
</dbReference>
<dbReference type="AlphaFoldDB" id="W7Y9L1"/>
<evidence type="ECO:0000313" key="8">
    <source>
        <dbReference type="Proteomes" id="UP000019402"/>
    </source>
</evidence>
<sequence length="197" mass="23213">MHSIQFRNKLKNGDSKTFASFYIKTYPRLIGYCSLFIKNSKQVEDIVQDCYEDIWRQRKKIDTSKSVESLLFVMLRNKCLNFIKSEKTHHDIYLSDEFTIHELQYLYQLDFTTNEGSSIEEELVESLQEAISILPEKRKNIFIQCKINGRKQKDVAEELGITVKAVEKHIRQAKLQLQKQLKLQSTQIAIVLYMLLN</sequence>
<dbReference type="Gene3D" id="1.10.10.10">
    <property type="entry name" value="Winged helix-like DNA-binding domain superfamily/Winged helix DNA-binding domain"/>
    <property type="match status" value="1"/>
</dbReference>
<dbReference type="InterPro" id="IPR014284">
    <property type="entry name" value="RNA_pol_sigma-70_dom"/>
</dbReference>
<dbReference type="InterPro" id="IPR013325">
    <property type="entry name" value="RNA_pol_sigma_r2"/>
</dbReference>
<dbReference type="PANTHER" id="PTHR43133:SF46">
    <property type="entry name" value="RNA POLYMERASE SIGMA-70 FACTOR ECF SUBFAMILY"/>
    <property type="match status" value="1"/>
</dbReference>
<gene>
    <name evidence="7" type="ORF">JCM21142_93740</name>
</gene>
<dbReference type="Gene3D" id="1.10.1740.10">
    <property type="match status" value="1"/>
</dbReference>
<dbReference type="SUPFAM" id="SSF88946">
    <property type="entry name" value="Sigma2 domain of RNA polymerase sigma factors"/>
    <property type="match status" value="1"/>
</dbReference>
<dbReference type="STRING" id="869213.GCA_000517085_00845"/>
<dbReference type="Proteomes" id="UP000019402">
    <property type="component" value="Unassembled WGS sequence"/>
</dbReference>
<dbReference type="PANTHER" id="PTHR43133">
    <property type="entry name" value="RNA POLYMERASE ECF-TYPE SIGMA FACTO"/>
    <property type="match status" value="1"/>
</dbReference>
<dbReference type="GO" id="GO:0003677">
    <property type="term" value="F:DNA binding"/>
    <property type="evidence" value="ECO:0007669"/>
    <property type="project" value="InterPro"/>
</dbReference>
<accession>W7Y9L1</accession>
<evidence type="ECO:0000256" key="3">
    <source>
        <dbReference type="ARBA" id="ARBA00023082"/>
    </source>
</evidence>
<dbReference type="GO" id="GO:0016987">
    <property type="term" value="F:sigma factor activity"/>
    <property type="evidence" value="ECO:0007669"/>
    <property type="project" value="UniProtKB-KW"/>
</dbReference>
<dbReference type="RefSeq" id="WP_027470808.1">
    <property type="nucleotide sequence ID" value="NZ_BAMD01000064.1"/>
</dbReference>
<comment type="caution">
    <text evidence="7">The sequence shown here is derived from an EMBL/GenBank/DDBJ whole genome shotgun (WGS) entry which is preliminary data.</text>
</comment>
<dbReference type="InterPro" id="IPR013249">
    <property type="entry name" value="RNA_pol_sigma70_r4_t2"/>
</dbReference>
<dbReference type="SUPFAM" id="SSF88659">
    <property type="entry name" value="Sigma3 and sigma4 domains of RNA polymerase sigma factors"/>
    <property type="match status" value="1"/>
</dbReference>
<dbReference type="EMBL" id="BAMD01000064">
    <property type="protein sequence ID" value="GAF05017.1"/>
    <property type="molecule type" value="Genomic_DNA"/>
</dbReference>
<name>W7Y9L1_9BACT</name>
<dbReference type="InterPro" id="IPR014327">
    <property type="entry name" value="RNA_pol_sigma70_bacteroid"/>
</dbReference>
<dbReference type="Pfam" id="PF08281">
    <property type="entry name" value="Sigma70_r4_2"/>
    <property type="match status" value="1"/>
</dbReference>
<evidence type="ECO:0000259" key="6">
    <source>
        <dbReference type="Pfam" id="PF08281"/>
    </source>
</evidence>
<feature type="domain" description="RNA polymerase sigma factor 70 region 4 type 2" evidence="6">
    <location>
        <begin position="125"/>
        <end position="177"/>
    </location>
</feature>
<evidence type="ECO:0000256" key="1">
    <source>
        <dbReference type="ARBA" id="ARBA00010641"/>
    </source>
</evidence>
<feature type="domain" description="RNA polymerase sigma-70 region 2" evidence="5">
    <location>
        <begin position="24"/>
        <end position="87"/>
    </location>
</feature>
<evidence type="ECO:0000256" key="2">
    <source>
        <dbReference type="ARBA" id="ARBA00023015"/>
    </source>
</evidence>
<keyword evidence="3" id="KW-0731">Sigma factor</keyword>
<dbReference type="NCBIfam" id="TIGR02937">
    <property type="entry name" value="sigma70-ECF"/>
    <property type="match status" value="1"/>
</dbReference>
<organism evidence="7 8">
    <name type="scientific">Saccharicrinis fermentans DSM 9555 = JCM 21142</name>
    <dbReference type="NCBI Taxonomy" id="869213"/>
    <lineage>
        <taxon>Bacteria</taxon>
        <taxon>Pseudomonadati</taxon>
        <taxon>Bacteroidota</taxon>
        <taxon>Bacteroidia</taxon>
        <taxon>Marinilabiliales</taxon>
        <taxon>Marinilabiliaceae</taxon>
        <taxon>Saccharicrinis</taxon>
    </lineage>
</organism>
<protein>
    <submittedName>
        <fullName evidence="7">RNA polymerase sigma factor</fullName>
    </submittedName>
</protein>
<keyword evidence="2" id="KW-0805">Transcription regulation</keyword>
<keyword evidence="4" id="KW-0804">Transcription</keyword>
<reference evidence="7 8" key="1">
    <citation type="journal article" date="2014" name="Genome Announc.">
        <title>Draft Genome Sequence of Cytophaga fermentans JCM 21142T, a Facultative Anaerobe Isolated from Marine Mud.</title>
        <authorList>
            <person name="Starns D."/>
            <person name="Oshima K."/>
            <person name="Suda W."/>
            <person name="Iino T."/>
            <person name="Yuki M."/>
            <person name="Inoue J."/>
            <person name="Kitamura K."/>
            <person name="Iida T."/>
            <person name="Darby A."/>
            <person name="Hattori M."/>
            <person name="Ohkuma M."/>
        </authorList>
    </citation>
    <scope>NUCLEOTIDE SEQUENCE [LARGE SCALE GENOMIC DNA]</scope>
    <source>
        <strain evidence="7 8">JCM 21142</strain>
    </source>
</reference>
<dbReference type="Pfam" id="PF04542">
    <property type="entry name" value="Sigma70_r2"/>
    <property type="match status" value="1"/>
</dbReference>
<evidence type="ECO:0000259" key="5">
    <source>
        <dbReference type="Pfam" id="PF04542"/>
    </source>
</evidence>
<proteinExistence type="inferred from homology"/>
<keyword evidence="8" id="KW-1185">Reference proteome</keyword>
<comment type="similarity">
    <text evidence="1">Belongs to the sigma-70 factor family. ECF subfamily.</text>
</comment>
<evidence type="ECO:0000256" key="4">
    <source>
        <dbReference type="ARBA" id="ARBA00023163"/>
    </source>
</evidence>
<dbReference type="InterPro" id="IPR007627">
    <property type="entry name" value="RNA_pol_sigma70_r2"/>
</dbReference>
<dbReference type="OrthoDB" id="1100095at2"/>
<dbReference type="InterPro" id="IPR013324">
    <property type="entry name" value="RNA_pol_sigma_r3/r4-like"/>
</dbReference>
<dbReference type="eggNOG" id="COG1595">
    <property type="taxonomic scope" value="Bacteria"/>
</dbReference>
<dbReference type="InterPro" id="IPR036388">
    <property type="entry name" value="WH-like_DNA-bd_sf"/>
</dbReference>
<dbReference type="NCBIfam" id="TIGR02985">
    <property type="entry name" value="Sig70_bacteroi1"/>
    <property type="match status" value="1"/>
</dbReference>
<evidence type="ECO:0000313" key="7">
    <source>
        <dbReference type="EMBL" id="GAF05017.1"/>
    </source>
</evidence>
<dbReference type="GO" id="GO:0006352">
    <property type="term" value="P:DNA-templated transcription initiation"/>
    <property type="evidence" value="ECO:0007669"/>
    <property type="project" value="InterPro"/>
</dbReference>